<organism evidence="1">
    <name type="scientific">Medicago truncatula</name>
    <name type="common">Barrel medic</name>
    <name type="synonym">Medicago tribuloides</name>
    <dbReference type="NCBI Taxonomy" id="3880"/>
    <lineage>
        <taxon>Eukaryota</taxon>
        <taxon>Viridiplantae</taxon>
        <taxon>Streptophyta</taxon>
        <taxon>Embryophyta</taxon>
        <taxon>Tracheophyta</taxon>
        <taxon>Spermatophyta</taxon>
        <taxon>Magnoliopsida</taxon>
        <taxon>eudicotyledons</taxon>
        <taxon>Gunneridae</taxon>
        <taxon>Pentapetalae</taxon>
        <taxon>rosids</taxon>
        <taxon>fabids</taxon>
        <taxon>Fabales</taxon>
        <taxon>Fabaceae</taxon>
        <taxon>Papilionoideae</taxon>
        <taxon>50 kb inversion clade</taxon>
        <taxon>NPAAA clade</taxon>
        <taxon>Hologalegina</taxon>
        <taxon>IRL clade</taxon>
        <taxon>Trifolieae</taxon>
        <taxon>Medicago</taxon>
    </lineage>
</organism>
<protein>
    <submittedName>
        <fullName evidence="1">Uncharacterized protein</fullName>
    </submittedName>
</protein>
<dbReference type="AlphaFoldDB" id="A2Q1Y0"/>
<gene>
    <name evidence="1" type="ORF">MtrDRAFT_AC149130g54v2</name>
</gene>
<proteinExistence type="predicted"/>
<sequence length="43" mass="4828">MCFDCGREDAQKSQLLVQLGVKSRKGNRVDETLAVRETITDCI</sequence>
<reference evidence="1" key="1">
    <citation type="submission" date="2004-07" db="EMBL/GenBank/DDBJ databases">
        <authorList>
            <person name="Town C.D."/>
        </authorList>
    </citation>
    <scope>NUCLEOTIDE SEQUENCE</scope>
</reference>
<name>A2Q1Y0_MEDTR</name>
<dbReference type="EMBL" id="AC149130">
    <property type="protein sequence ID" value="ABN05947.1"/>
    <property type="molecule type" value="Genomic_DNA"/>
</dbReference>
<accession>A2Q1Y0</accession>
<reference evidence="1" key="2">
    <citation type="submission" date="2007-03" db="EMBL/GenBank/DDBJ databases">
        <authorList>
            <consortium name="The International Medicago Genome Annotation Group"/>
        </authorList>
    </citation>
    <scope>NUCLEOTIDE SEQUENCE</scope>
</reference>
<evidence type="ECO:0000313" key="1">
    <source>
        <dbReference type="EMBL" id="ABN05947.1"/>
    </source>
</evidence>